<keyword evidence="3" id="KW-1185">Reference proteome</keyword>
<comment type="caution">
    <text evidence="2">The sequence shown here is derived from an EMBL/GenBank/DDBJ whole genome shotgun (WGS) entry which is preliminary data.</text>
</comment>
<name>A0ABN1WDP9_9ACTN</name>
<organism evidence="2 3">
    <name type="scientific">Kitasatospora nipponensis</name>
    <dbReference type="NCBI Taxonomy" id="258049"/>
    <lineage>
        <taxon>Bacteria</taxon>
        <taxon>Bacillati</taxon>
        <taxon>Actinomycetota</taxon>
        <taxon>Actinomycetes</taxon>
        <taxon>Kitasatosporales</taxon>
        <taxon>Streptomycetaceae</taxon>
        <taxon>Kitasatospora</taxon>
    </lineage>
</organism>
<dbReference type="RefSeq" id="WP_344443415.1">
    <property type="nucleotide sequence ID" value="NZ_BAAALF010000077.1"/>
</dbReference>
<dbReference type="EMBL" id="BAAALF010000077">
    <property type="protein sequence ID" value="GAA1246903.1"/>
    <property type="molecule type" value="Genomic_DNA"/>
</dbReference>
<accession>A0ABN1WDP9</accession>
<feature type="compositionally biased region" description="Polar residues" evidence="1">
    <location>
        <begin position="162"/>
        <end position="178"/>
    </location>
</feature>
<evidence type="ECO:0000256" key="1">
    <source>
        <dbReference type="SAM" id="MobiDB-lite"/>
    </source>
</evidence>
<evidence type="ECO:0000313" key="2">
    <source>
        <dbReference type="EMBL" id="GAA1246903.1"/>
    </source>
</evidence>
<proteinExistence type="predicted"/>
<reference evidence="2 3" key="1">
    <citation type="journal article" date="2019" name="Int. J. Syst. Evol. Microbiol.">
        <title>The Global Catalogue of Microorganisms (GCM) 10K type strain sequencing project: providing services to taxonomists for standard genome sequencing and annotation.</title>
        <authorList>
            <consortium name="The Broad Institute Genomics Platform"/>
            <consortium name="The Broad Institute Genome Sequencing Center for Infectious Disease"/>
            <person name="Wu L."/>
            <person name="Ma J."/>
        </authorList>
    </citation>
    <scope>NUCLEOTIDE SEQUENCE [LARGE SCALE GENOMIC DNA]</scope>
    <source>
        <strain evidence="2 3">JCM 13004</strain>
    </source>
</reference>
<dbReference type="Proteomes" id="UP001500037">
    <property type="component" value="Unassembled WGS sequence"/>
</dbReference>
<protein>
    <submittedName>
        <fullName evidence="2">Uncharacterized protein</fullName>
    </submittedName>
</protein>
<evidence type="ECO:0000313" key="3">
    <source>
        <dbReference type="Proteomes" id="UP001500037"/>
    </source>
</evidence>
<feature type="region of interest" description="Disordered" evidence="1">
    <location>
        <begin position="129"/>
        <end position="178"/>
    </location>
</feature>
<sequence>MHAPATTVEQRAEEFEALRRAACTIPTVRFGEPDCLDDLDLTVGEDWLLASWDDPRAEDVHQLLYWGRPIGWTAPLPDGLWGQAGHIAAAHRDAPAAVVLADPASAPAPTAPSARPWMSSAARTSTGCASSARCPPCSTWPSSARPAGARPPPAASAPPAATTTLKLQVTDPANRQGS</sequence>
<gene>
    <name evidence="2" type="ORF">GCM10009665_42350</name>
</gene>